<dbReference type="AlphaFoldDB" id="V2X6R4"/>
<evidence type="ECO:0000256" key="2">
    <source>
        <dbReference type="SAM" id="Phobius"/>
    </source>
</evidence>
<comment type="caution">
    <text evidence="4">The sequence shown here is derived from an EMBL/GenBank/DDBJ whole genome shotgun (WGS) entry which is preliminary data.</text>
</comment>
<dbReference type="PANTHER" id="PTHR32440:SF0">
    <property type="entry name" value="PHOSPHATASE DCR2-RELATED"/>
    <property type="match status" value="1"/>
</dbReference>
<feature type="compositionally biased region" description="Low complexity" evidence="1">
    <location>
        <begin position="66"/>
        <end position="87"/>
    </location>
</feature>
<dbReference type="Gene3D" id="3.60.21.10">
    <property type="match status" value="1"/>
</dbReference>
<protein>
    <submittedName>
        <fullName evidence="4">Phosphatase dcr2</fullName>
    </submittedName>
</protein>
<dbReference type="OrthoDB" id="783096at2759"/>
<reference evidence="4 5" key="1">
    <citation type="journal article" date="2014" name="BMC Genomics">
        <title>Genome and secretome analysis of the hemibiotrophic fungal pathogen, Moniliophthora roreri, which causes frosty pod rot disease of cacao: mechanisms of the biotrophic and necrotrophic phases.</title>
        <authorList>
            <person name="Meinhardt L.W."/>
            <person name="Costa G.G.L."/>
            <person name="Thomazella D.P.T."/>
            <person name="Teixeira P.J.P.L."/>
            <person name="Carazzolle M.F."/>
            <person name="Schuster S.C."/>
            <person name="Carlson J.E."/>
            <person name="Guiltinan M.J."/>
            <person name="Mieczkowski P."/>
            <person name="Farmer A."/>
            <person name="Ramaraj T."/>
            <person name="Crozier J."/>
            <person name="Davis R.E."/>
            <person name="Shao J."/>
            <person name="Melnick R.L."/>
            <person name="Pereira G.A.G."/>
            <person name="Bailey B.A."/>
        </authorList>
    </citation>
    <scope>NUCLEOTIDE SEQUENCE [LARGE SCALE GENOMIC DNA]</scope>
    <source>
        <strain evidence="4 5">MCA 2997</strain>
    </source>
</reference>
<evidence type="ECO:0000313" key="4">
    <source>
        <dbReference type="EMBL" id="ESK94858.1"/>
    </source>
</evidence>
<name>V2X6R4_MONRO</name>
<dbReference type="Proteomes" id="UP000017559">
    <property type="component" value="Unassembled WGS sequence"/>
</dbReference>
<dbReference type="GO" id="GO:0004721">
    <property type="term" value="F:phosphoprotein phosphatase activity"/>
    <property type="evidence" value="ECO:0007669"/>
    <property type="project" value="TreeGrafter"/>
</dbReference>
<sequence>MVAYTCQRFFRSLHSMCAPLTAVIGFSCLLTFLFILYQPTPGPGIIQRLGWQSWDVVTLSSSTSSESNTLVDSQTNPDHQSSSPPHDSGVDWWNVSTPDNSAVDTASLPLDQWTPLLPHDTGLSEITVVHCVVDPYYAPADLCQPSSTKEQDAIKGKWVRVDRNLNFETGYFSGYLSIFYRRTRRQDIALVTDIRLLPDGEEPNLLDGWTKASTSLRTGYRAPALYLWYRTGKPILEMTPEEKANIITELDVLFGDDIPWYGFEKLESPTLPQLEGRTESTWITYRRGVKIPPRAPPLHFSRDGKFKILQIADLHFSVSTGECRDVRFTPCEASDNLTSTLLGRMLDAEKPDLVVFTGDQLNGQGTSWDPKSVLAKFARAVTDRQIPWAAVFGNHDSEDGATREEQMQLMEALPYSLVEKGPRDIHGVGNYVLKVKSADPSMTHLLTLYFLDSNSYSKGILDIFGFVKPTEYDWIHQDQIDWFLMESSKINAIERPFTPDGAKDLGQIWKRQDQITPQTRKLAKPNALMFFHIPLPEAYNPADRDPRTNKPLDMGIHGNERAGNAKGSDGFFEKALLSAMETENISHNMNMAHEVKVVANGHCHITENCRRVHGIWMCFGGGGSYSGYGKVGFDRRFRVYEISDYGETITTYKRTESDAILNRQVLAGNGAAPL</sequence>
<evidence type="ECO:0000256" key="1">
    <source>
        <dbReference type="SAM" id="MobiDB-lite"/>
    </source>
</evidence>
<dbReference type="SUPFAM" id="SSF56300">
    <property type="entry name" value="Metallo-dependent phosphatases"/>
    <property type="match status" value="1"/>
</dbReference>
<dbReference type="EMBL" id="AWSO01000119">
    <property type="protein sequence ID" value="ESK94858.1"/>
    <property type="molecule type" value="Genomic_DNA"/>
</dbReference>
<keyword evidence="2" id="KW-0472">Membrane</keyword>
<evidence type="ECO:0000313" key="5">
    <source>
        <dbReference type="Proteomes" id="UP000017559"/>
    </source>
</evidence>
<dbReference type="PANTHER" id="PTHR32440">
    <property type="entry name" value="PHOSPHATASE DCR2-RELATED-RELATED"/>
    <property type="match status" value="1"/>
</dbReference>
<dbReference type="GO" id="GO:0005737">
    <property type="term" value="C:cytoplasm"/>
    <property type="evidence" value="ECO:0007669"/>
    <property type="project" value="TreeGrafter"/>
</dbReference>
<gene>
    <name evidence="4" type="ORF">Moror_14131</name>
</gene>
<dbReference type="Gene3D" id="2.100.10.50">
    <property type="match status" value="1"/>
</dbReference>
<dbReference type="InterPro" id="IPR004843">
    <property type="entry name" value="Calcineurin-like_PHP"/>
</dbReference>
<dbReference type="HOGENOM" id="CLU_398546_0_0_1"/>
<evidence type="ECO:0000259" key="3">
    <source>
        <dbReference type="Pfam" id="PF00149"/>
    </source>
</evidence>
<dbReference type="KEGG" id="mrr:Moror_14131"/>
<keyword evidence="2" id="KW-0812">Transmembrane</keyword>
<dbReference type="STRING" id="1381753.V2X6R4"/>
<dbReference type="Pfam" id="PF00149">
    <property type="entry name" value="Metallophos"/>
    <property type="match status" value="1"/>
</dbReference>
<feature type="region of interest" description="Disordered" evidence="1">
    <location>
        <begin position="66"/>
        <end position="91"/>
    </location>
</feature>
<feature type="transmembrane region" description="Helical" evidence="2">
    <location>
        <begin position="17"/>
        <end position="37"/>
    </location>
</feature>
<feature type="domain" description="Calcineurin-like phosphoesterase" evidence="3">
    <location>
        <begin position="306"/>
        <end position="536"/>
    </location>
</feature>
<keyword evidence="2" id="KW-1133">Transmembrane helix</keyword>
<dbReference type="InterPro" id="IPR029052">
    <property type="entry name" value="Metallo-depent_PP-like"/>
</dbReference>
<accession>V2X6R4</accession>
<dbReference type="CDD" id="cd07383">
    <property type="entry name" value="MPP_Dcr2"/>
    <property type="match status" value="1"/>
</dbReference>
<proteinExistence type="predicted"/>
<keyword evidence="5" id="KW-1185">Reference proteome</keyword>
<organism evidence="4 5">
    <name type="scientific">Moniliophthora roreri (strain MCA 2997)</name>
    <name type="common">Cocoa frosty pod rot fungus</name>
    <name type="synonym">Crinipellis roreri</name>
    <dbReference type="NCBI Taxonomy" id="1381753"/>
    <lineage>
        <taxon>Eukaryota</taxon>
        <taxon>Fungi</taxon>
        <taxon>Dikarya</taxon>
        <taxon>Basidiomycota</taxon>
        <taxon>Agaricomycotina</taxon>
        <taxon>Agaricomycetes</taxon>
        <taxon>Agaricomycetidae</taxon>
        <taxon>Agaricales</taxon>
        <taxon>Marasmiineae</taxon>
        <taxon>Marasmiaceae</taxon>
        <taxon>Moniliophthora</taxon>
    </lineage>
</organism>